<organism evidence="2 3">
    <name type="scientific">Trypanosoma rangeli SC58</name>
    <dbReference type="NCBI Taxonomy" id="429131"/>
    <lineage>
        <taxon>Eukaryota</taxon>
        <taxon>Discoba</taxon>
        <taxon>Euglenozoa</taxon>
        <taxon>Kinetoplastea</taxon>
        <taxon>Metakinetoplastina</taxon>
        <taxon>Trypanosomatida</taxon>
        <taxon>Trypanosomatidae</taxon>
        <taxon>Trypanosoma</taxon>
        <taxon>Herpetosoma</taxon>
    </lineage>
</organism>
<sequence length="155" mass="18075">MQSRRNSMMSRVCRKYARVPGQHGDGNAPAFYPIAINPGWWGQPFAKVKDGNSQILFMYGIIFPFSLYWLFDTTIAQRTRVGNVGKRALYSNTFFRQLDLDDPDHAIKYEKMREEVAENKLEVRWGGSNFLASYLWEPGDPQPDIRRRTPPEHHH</sequence>
<dbReference type="Proteomes" id="UP000031737">
    <property type="component" value="Unassembled WGS sequence"/>
</dbReference>
<dbReference type="EMBL" id="AUPL01005836">
    <property type="protein sequence ID" value="ESL06489.1"/>
    <property type="molecule type" value="Genomic_DNA"/>
</dbReference>
<keyword evidence="1" id="KW-0472">Membrane</keyword>
<evidence type="ECO:0000313" key="2">
    <source>
        <dbReference type="EMBL" id="ESL06489.1"/>
    </source>
</evidence>
<feature type="transmembrane region" description="Helical" evidence="1">
    <location>
        <begin position="55"/>
        <end position="71"/>
    </location>
</feature>
<protein>
    <submittedName>
        <fullName evidence="2">Uncharacterized protein</fullName>
    </submittedName>
</protein>
<comment type="caution">
    <text evidence="2">The sequence shown here is derived from an EMBL/GenBank/DDBJ whole genome shotgun (WGS) entry which is preliminary data.</text>
</comment>
<gene>
    <name evidence="2" type="ORF">TRSC58_05836</name>
</gene>
<proteinExistence type="predicted"/>
<reference evidence="2 3" key="1">
    <citation type="submission" date="2013-07" db="EMBL/GenBank/DDBJ databases">
        <authorList>
            <person name="Stoco P.H."/>
            <person name="Wagner G."/>
            <person name="Gerber A."/>
            <person name="Zaha A."/>
            <person name="Thompson C."/>
            <person name="Bartholomeu D.C."/>
            <person name="Luckemeyer D.D."/>
            <person name="Bahia D."/>
            <person name="Loreto E."/>
            <person name="Prestes E.B."/>
            <person name="Lima F.M."/>
            <person name="Rodrigues-Luiz G."/>
            <person name="Vallejo G.A."/>
            <person name="Filho J.F."/>
            <person name="Monteiro K.M."/>
            <person name="Tyler K.M."/>
            <person name="de Almeida L.G."/>
            <person name="Ortiz M.F."/>
            <person name="Siervo M.A."/>
            <person name="de Moraes M.H."/>
            <person name="Cunha O.L."/>
            <person name="Mendonca-Neto R."/>
            <person name="Silva R."/>
            <person name="Teixeira S.M."/>
            <person name="Murta S.M."/>
            <person name="Sincero T.C."/>
            <person name="Mendes T.A."/>
            <person name="Urmenyi T.P."/>
            <person name="Silva V.G."/>
            <person name="da Rocha W.D."/>
            <person name="Andersson B."/>
            <person name="Romanha A.J."/>
            <person name="Steindel M."/>
            <person name="de Vasconcelos A.T."/>
            <person name="Grisard E.C."/>
        </authorList>
    </citation>
    <scope>NUCLEOTIDE SEQUENCE [LARGE SCALE GENOMIC DNA]</scope>
    <source>
        <strain evidence="2 3">SC58</strain>
    </source>
</reference>
<evidence type="ECO:0000256" key="1">
    <source>
        <dbReference type="SAM" id="Phobius"/>
    </source>
</evidence>
<accession>A0A061IV09</accession>
<keyword evidence="1" id="KW-0812">Transmembrane</keyword>
<dbReference type="AlphaFoldDB" id="A0A061IV09"/>
<dbReference type="OrthoDB" id="274636at2759"/>
<keyword evidence="1" id="KW-1133">Transmembrane helix</keyword>
<name>A0A061IV09_TRYRA</name>
<evidence type="ECO:0000313" key="3">
    <source>
        <dbReference type="Proteomes" id="UP000031737"/>
    </source>
</evidence>
<dbReference type="VEuPathDB" id="TriTrypDB:TRSC58_05836"/>
<keyword evidence="3" id="KW-1185">Reference proteome</keyword>